<protein>
    <submittedName>
        <fullName evidence="2">Uncharacterized protein</fullName>
    </submittedName>
</protein>
<dbReference type="AlphaFoldDB" id="A0A1G8FBE2"/>
<proteinExistence type="predicted"/>
<dbReference type="Proteomes" id="UP000826616">
    <property type="component" value="Chromosome"/>
</dbReference>
<dbReference type="EMBL" id="FNDE01000061">
    <property type="protein sequence ID" value="SDH79423.1"/>
    <property type="molecule type" value="Genomic_DNA"/>
</dbReference>
<accession>A0A1G8FBE2</accession>
<dbReference type="OrthoDB" id="2112831at2"/>
<evidence type="ECO:0000313" key="3">
    <source>
        <dbReference type="Proteomes" id="UP000198956"/>
    </source>
</evidence>
<dbReference type="EMBL" id="CP080764">
    <property type="protein sequence ID" value="QYY42512.1"/>
    <property type="molecule type" value="Genomic_DNA"/>
</dbReference>
<dbReference type="Pfam" id="PF20074">
    <property type="entry name" value="DUF6470"/>
    <property type="match status" value="1"/>
</dbReference>
<evidence type="ECO:0000313" key="1">
    <source>
        <dbReference type="EMBL" id="QYY42512.1"/>
    </source>
</evidence>
<dbReference type="GeneID" id="97143081"/>
<reference evidence="2 3" key="1">
    <citation type="submission" date="2016-10" db="EMBL/GenBank/DDBJ databases">
        <authorList>
            <person name="de Groot N.N."/>
        </authorList>
    </citation>
    <scope>NUCLEOTIDE SEQUENCE [LARGE SCALE GENOMIC DNA]</scope>
    <source>
        <strain evidence="2 3">L 420-91</strain>
    </source>
</reference>
<gene>
    <name evidence="1" type="ORF">K3F53_17005</name>
    <name evidence="2" type="ORF">SAMN04489735_10619</name>
</gene>
<dbReference type="InterPro" id="IPR045527">
    <property type="entry name" value="DUF6470"/>
</dbReference>
<reference evidence="1 4" key="2">
    <citation type="submission" date="2021-08" db="EMBL/GenBank/DDBJ databases">
        <title>Complete genome sequence of the strain Aneurinibacillus thermoaerophilus CCM 8960.</title>
        <authorList>
            <person name="Musilova J."/>
            <person name="Kourilova X."/>
            <person name="Pernicova I."/>
            <person name="Bezdicek M."/>
            <person name="Lengerova M."/>
            <person name="Obruca S."/>
            <person name="Sedlar K."/>
        </authorList>
    </citation>
    <scope>NUCLEOTIDE SEQUENCE [LARGE SCALE GENOMIC DNA]</scope>
    <source>
        <strain evidence="1 4">CCM 8960</strain>
    </source>
</reference>
<dbReference type="RefSeq" id="WP_057897502.1">
    <property type="nucleotide sequence ID" value="NZ_CP080764.1"/>
</dbReference>
<name>A0A1G8FBE2_ANETH</name>
<sequence>MNVLRLEIQQKNAKLAWDVQQPVYRFEPSRTRLKLEQKPPEMVLHPTPSKLTIDQRQCWADMELKHVFQCIAEAAADGKREALAYIARVTEEGEQLGAIENKGNVIRQLAASKRTLPQHRFAYGNVPGNFSLKISFTPGQLNMDWKIGGTSVDVQTTPFRHHYEKGRIFYTMQQKNELHFQITGGHVDTMY</sequence>
<evidence type="ECO:0000313" key="2">
    <source>
        <dbReference type="EMBL" id="SDH79423.1"/>
    </source>
</evidence>
<dbReference type="Proteomes" id="UP000198956">
    <property type="component" value="Unassembled WGS sequence"/>
</dbReference>
<evidence type="ECO:0000313" key="4">
    <source>
        <dbReference type="Proteomes" id="UP000826616"/>
    </source>
</evidence>
<organism evidence="2 3">
    <name type="scientific">Aneurinibacillus thermoaerophilus</name>
    <dbReference type="NCBI Taxonomy" id="143495"/>
    <lineage>
        <taxon>Bacteria</taxon>
        <taxon>Bacillati</taxon>
        <taxon>Bacillota</taxon>
        <taxon>Bacilli</taxon>
        <taxon>Bacillales</taxon>
        <taxon>Paenibacillaceae</taxon>
        <taxon>Aneurinibacillus group</taxon>
        <taxon>Aneurinibacillus</taxon>
    </lineage>
</organism>
<keyword evidence="4" id="KW-1185">Reference proteome</keyword>